<organism evidence="4 5">
    <name type="scientific">Sneathiella sedimenti</name>
    <dbReference type="NCBI Taxonomy" id="2816034"/>
    <lineage>
        <taxon>Bacteria</taxon>
        <taxon>Pseudomonadati</taxon>
        <taxon>Pseudomonadota</taxon>
        <taxon>Alphaproteobacteria</taxon>
        <taxon>Sneathiellales</taxon>
        <taxon>Sneathiellaceae</taxon>
        <taxon>Sneathiella</taxon>
    </lineage>
</organism>
<reference evidence="4 5" key="1">
    <citation type="submission" date="2021-03" db="EMBL/GenBank/DDBJ databases">
        <title>Sneathiella sp. CAU 1612 isolated from Kang Won-do.</title>
        <authorList>
            <person name="Kim W."/>
        </authorList>
    </citation>
    <scope>NUCLEOTIDE SEQUENCE [LARGE SCALE GENOMIC DNA]</scope>
    <source>
        <strain evidence="4 5">CAU 1612</strain>
    </source>
</reference>
<keyword evidence="5" id="KW-1185">Reference proteome</keyword>
<evidence type="ECO:0000313" key="5">
    <source>
        <dbReference type="Proteomes" id="UP000664761"/>
    </source>
</evidence>
<accession>A0ABS3F4T9</accession>
<dbReference type="Proteomes" id="UP000664761">
    <property type="component" value="Unassembled WGS sequence"/>
</dbReference>
<evidence type="ECO:0000313" key="4">
    <source>
        <dbReference type="EMBL" id="MBO0332952.1"/>
    </source>
</evidence>
<dbReference type="InterPro" id="IPR023065">
    <property type="entry name" value="Uncharacterised_ApaG"/>
</dbReference>
<gene>
    <name evidence="2 4" type="primary">apaG</name>
    <name evidence="4" type="ORF">J0X12_04965</name>
</gene>
<dbReference type="SUPFAM" id="SSF110069">
    <property type="entry name" value="ApaG-like"/>
    <property type="match status" value="1"/>
</dbReference>
<dbReference type="HAMAP" id="MF_00791">
    <property type="entry name" value="ApaG"/>
    <property type="match status" value="1"/>
</dbReference>
<dbReference type="Gene3D" id="2.60.40.1470">
    <property type="entry name" value="ApaG domain"/>
    <property type="match status" value="1"/>
</dbReference>
<dbReference type="PANTHER" id="PTHR14289:SF16">
    <property type="entry name" value="POLYMERASE DELTA-INTERACTING PROTEIN 2"/>
    <property type="match status" value="1"/>
</dbReference>
<comment type="caution">
    <text evidence="4">The sequence shown here is derived from an EMBL/GenBank/DDBJ whole genome shotgun (WGS) entry which is preliminary data.</text>
</comment>
<feature type="domain" description="ApaG" evidence="3">
    <location>
        <begin position="8"/>
        <end position="132"/>
    </location>
</feature>
<dbReference type="PANTHER" id="PTHR14289">
    <property type="entry name" value="F-BOX ONLY PROTEIN 3"/>
    <property type="match status" value="1"/>
</dbReference>
<name>A0ABS3F4T9_9PROT</name>
<sequence length="135" mass="14839">MTEAGSYSKITENVLVSVTPIYLSDRSRPEDGLYVWAYQVRIENQGTRTITLRHRHWRITNAEGHTETVDGEGVVGEQPVLAPGDIYEYTSGTPLTTPSGIMVGSYDMESEEGTLFAVDIPAFSLDSPDAMSSLH</sequence>
<dbReference type="InterPro" id="IPR007474">
    <property type="entry name" value="ApaG_domain"/>
</dbReference>
<dbReference type="PROSITE" id="PS51087">
    <property type="entry name" value="APAG"/>
    <property type="match status" value="1"/>
</dbReference>
<protein>
    <recommendedName>
        <fullName evidence="1 2">Protein ApaG</fullName>
    </recommendedName>
</protein>
<evidence type="ECO:0000256" key="2">
    <source>
        <dbReference type="HAMAP-Rule" id="MF_00791"/>
    </source>
</evidence>
<proteinExistence type="inferred from homology"/>
<dbReference type="Pfam" id="PF04379">
    <property type="entry name" value="DUF525"/>
    <property type="match status" value="1"/>
</dbReference>
<evidence type="ECO:0000256" key="1">
    <source>
        <dbReference type="ARBA" id="ARBA00017693"/>
    </source>
</evidence>
<dbReference type="EMBL" id="JAFLNC010000001">
    <property type="protein sequence ID" value="MBO0332952.1"/>
    <property type="molecule type" value="Genomic_DNA"/>
</dbReference>
<dbReference type="InterPro" id="IPR036767">
    <property type="entry name" value="ApaG_sf"/>
</dbReference>
<dbReference type="NCBIfam" id="NF003967">
    <property type="entry name" value="PRK05461.1"/>
    <property type="match status" value="1"/>
</dbReference>
<dbReference type="RefSeq" id="WP_207042861.1">
    <property type="nucleotide sequence ID" value="NZ_JAFLNC010000001.1"/>
</dbReference>
<evidence type="ECO:0000259" key="3">
    <source>
        <dbReference type="PROSITE" id="PS51087"/>
    </source>
</evidence>